<dbReference type="EMBL" id="VJMH01005096">
    <property type="protein sequence ID" value="KAF0701229.1"/>
    <property type="molecule type" value="Genomic_DNA"/>
</dbReference>
<reference evidence="3 4" key="1">
    <citation type="submission" date="2019-03" db="EMBL/GenBank/DDBJ databases">
        <authorList>
            <person name="Gaulin E."/>
            <person name="Dumas B."/>
        </authorList>
    </citation>
    <scope>NUCLEOTIDE SEQUENCE [LARGE SCALE GENOMIC DNA]</scope>
    <source>
        <strain evidence="3">CBS 568.67</strain>
    </source>
</reference>
<accession>A0A485KJY5</accession>
<sequence>MTAAHACRAPSRTHLLCGVGVALLCVVVAAFAYIFTLPVAFRDTPPPPFNVSACDACTMTSAQACAKIFPTQPLQSATGRLNEDASVGLVCPASVPVPCCCPVNAHADFLAVKCADKPSATTCLCRFEELCGDECTTRKMLVPFTVGAVAVGLLFVLGCVVYCQTCCSKRLPEPMPPSSGRRQLPTQV</sequence>
<evidence type="ECO:0000313" key="2">
    <source>
        <dbReference type="EMBL" id="KAF0701229.1"/>
    </source>
</evidence>
<gene>
    <name evidence="3" type="primary">Aste57867_8266</name>
    <name evidence="2" type="ORF">As57867_008235</name>
    <name evidence="3" type="ORF">ASTE57867_8266</name>
</gene>
<feature type="transmembrane region" description="Helical" evidence="1">
    <location>
        <begin position="140"/>
        <end position="163"/>
    </location>
</feature>
<dbReference type="AlphaFoldDB" id="A0A485KJY5"/>
<keyword evidence="1" id="KW-0472">Membrane</keyword>
<feature type="transmembrane region" description="Helical" evidence="1">
    <location>
        <begin position="15"/>
        <end position="41"/>
    </location>
</feature>
<keyword evidence="1" id="KW-1133">Transmembrane helix</keyword>
<name>A0A485KJY5_9STRA</name>
<organism evidence="3 4">
    <name type="scientific">Aphanomyces stellatus</name>
    <dbReference type="NCBI Taxonomy" id="120398"/>
    <lineage>
        <taxon>Eukaryota</taxon>
        <taxon>Sar</taxon>
        <taxon>Stramenopiles</taxon>
        <taxon>Oomycota</taxon>
        <taxon>Saprolegniomycetes</taxon>
        <taxon>Saprolegniales</taxon>
        <taxon>Verrucalvaceae</taxon>
        <taxon>Aphanomyces</taxon>
    </lineage>
</organism>
<keyword evidence="4" id="KW-1185">Reference proteome</keyword>
<dbReference type="EMBL" id="CAADRA010005117">
    <property type="protein sequence ID" value="VFT85153.1"/>
    <property type="molecule type" value="Genomic_DNA"/>
</dbReference>
<proteinExistence type="predicted"/>
<evidence type="ECO:0000313" key="3">
    <source>
        <dbReference type="EMBL" id="VFT85153.1"/>
    </source>
</evidence>
<keyword evidence="1" id="KW-0812">Transmembrane</keyword>
<reference evidence="2" key="2">
    <citation type="submission" date="2019-06" db="EMBL/GenBank/DDBJ databases">
        <title>Genomics analysis of Aphanomyces spp. identifies a new class of oomycete effector associated with host adaptation.</title>
        <authorList>
            <person name="Gaulin E."/>
        </authorList>
    </citation>
    <scope>NUCLEOTIDE SEQUENCE</scope>
    <source>
        <strain evidence="2">CBS 578.67</strain>
    </source>
</reference>
<dbReference type="OrthoDB" id="10649261at2759"/>
<evidence type="ECO:0000256" key="1">
    <source>
        <dbReference type="SAM" id="Phobius"/>
    </source>
</evidence>
<evidence type="ECO:0000313" key="4">
    <source>
        <dbReference type="Proteomes" id="UP000332933"/>
    </source>
</evidence>
<protein>
    <submittedName>
        <fullName evidence="3">Aste57867_8266 protein</fullName>
    </submittedName>
</protein>
<dbReference type="Proteomes" id="UP000332933">
    <property type="component" value="Unassembled WGS sequence"/>
</dbReference>